<dbReference type="EMBL" id="BGPR01003712">
    <property type="protein sequence ID" value="GBM91522.1"/>
    <property type="molecule type" value="Genomic_DNA"/>
</dbReference>
<comment type="caution">
    <text evidence="1">The sequence shown here is derived from an EMBL/GenBank/DDBJ whole genome shotgun (WGS) entry which is preliminary data.</text>
</comment>
<protein>
    <submittedName>
        <fullName evidence="1">Uncharacterized protein</fullName>
    </submittedName>
</protein>
<proteinExistence type="predicted"/>
<evidence type="ECO:0000313" key="1">
    <source>
        <dbReference type="EMBL" id="GBM91522.1"/>
    </source>
</evidence>
<evidence type="ECO:0000313" key="2">
    <source>
        <dbReference type="Proteomes" id="UP000499080"/>
    </source>
</evidence>
<gene>
    <name evidence="1" type="ORF">AVEN_92986_1</name>
</gene>
<keyword evidence="2" id="KW-1185">Reference proteome</keyword>
<reference evidence="1 2" key="1">
    <citation type="journal article" date="2019" name="Sci. Rep.">
        <title>Orb-weaving spider Araneus ventricosus genome elucidates the spidroin gene catalogue.</title>
        <authorList>
            <person name="Kono N."/>
            <person name="Nakamura H."/>
            <person name="Ohtoshi R."/>
            <person name="Moran D.A.P."/>
            <person name="Shinohara A."/>
            <person name="Yoshida Y."/>
            <person name="Fujiwara M."/>
            <person name="Mori M."/>
            <person name="Tomita M."/>
            <person name="Arakawa K."/>
        </authorList>
    </citation>
    <scope>NUCLEOTIDE SEQUENCE [LARGE SCALE GENOMIC DNA]</scope>
</reference>
<sequence>MVSGDWKYNFFYPSWVIISSTRVTHEQESNKNRTAYPKQYLATANEIAPRKTGEKRVCTVNSTFTEDFNTLGVMLEDPIHDQFLVDVARPLPVSPKAELAGVASPKPSRIRPVMWGR</sequence>
<organism evidence="1 2">
    <name type="scientific">Araneus ventricosus</name>
    <name type="common">Orbweaver spider</name>
    <name type="synonym">Epeira ventricosa</name>
    <dbReference type="NCBI Taxonomy" id="182803"/>
    <lineage>
        <taxon>Eukaryota</taxon>
        <taxon>Metazoa</taxon>
        <taxon>Ecdysozoa</taxon>
        <taxon>Arthropoda</taxon>
        <taxon>Chelicerata</taxon>
        <taxon>Arachnida</taxon>
        <taxon>Araneae</taxon>
        <taxon>Araneomorphae</taxon>
        <taxon>Entelegynae</taxon>
        <taxon>Araneoidea</taxon>
        <taxon>Araneidae</taxon>
        <taxon>Araneus</taxon>
    </lineage>
</organism>
<dbReference type="AlphaFoldDB" id="A0A4Y2JQA3"/>
<dbReference type="Proteomes" id="UP000499080">
    <property type="component" value="Unassembled WGS sequence"/>
</dbReference>
<accession>A0A4Y2JQA3</accession>
<name>A0A4Y2JQA3_ARAVE</name>